<gene>
    <name evidence="1" type="ORF">KDL01_22560</name>
</gene>
<name>A0A941ES53_9ACTN</name>
<dbReference type="NCBIfam" id="TIGR03882">
    <property type="entry name" value="cyclo_dehyd_2"/>
    <property type="match status" value="1"/>
</dbReference>
<evidence type="ECO:0000313" key="1">
    <source>
        <dbReference type="EMBL" id="MBR7836076.1"/>
    </source>
</evidence>
<accession>A0A941ES53</accession>
<proteinExistence type="predicted"/>
<reference evidence="1" key="1">
    <citation type="submission" date="2021-04" db="EMBL/GenBank/DDBJ databases">
        <title>Genome based classification of Actinospica acidithermotolerans sp. nov., an actinobacterium isolated from an Indonesian hot spring.</title>
        <authorList>
            <person name="Kusuma A.B."/>
            <person name="Putra K.E."/>
            <person name="Nafisah S."/>
            <person name="Loh J."/>
            <person name="Nouioui I."/>
            <person name="Goodfellow M."/>
        </authorList>
    </citation>
    <scope>NUCLEOTIDE SEQUENCE</scope>
    <source>
        <strain evidence="1">CSCA 57</strain>
    </source>
</reference>
<evidence type="ECO:0000313" key="2">
    <source>
        <dbReference type="Proteomes" id="UP000675781"/>
    </source>
</evidence>
<dbReference type="Proteomes" id="UP000675781">
    <property type="component" value="Unassembled WGS sequence"/>
</dbReference>
<keyword evidence="2" id="KW-1185">Reference proteome</keyword>
<protein>
    <submittedName>
        <fullName evidence="1">TOMM leader peptide-binding protein</fullName>
    </submittedName>
</protein>
<sequence length="223" mass="23448">MSVPAAVVLIGAGEFGERVARLLGCDPARNRRIAGLDEMERAAGTGPAALVLAVGRPAPALCRRVDALALAAGCPWLPILAEPTHIRVGPWLGSPGGPCFECYHTRRLQHDNQRTTTQLVHRAVDGLTDFDAFGHLPHHGRLAAGLAEAFLSGGPDAGESSSLHDQVLSAKTGTGRISAHHVVPCHTCARCTGAADSGEPSRPRVVDAVARLRERERGLHVDA</sequence>
<organism evidence="1 2">
    <name type="scientific">Actinospica durhamensis</name>
    <dbReference type="NCBI Taxonomy" id="1508375"/>
    <lineage>
        <taxon>Bacteria</taxon>
        <taxon>Bacillati</taxon>
        <taxon>Actinomycetota</taxon>
        <taxon>Actinomycetes</taxon>
        <taxon>Catenulisporales</taxon>
        <taxon>Actinospicaceae</taxon>
        <taxon>Actinospica</taxon>
    </lineage>
</organism>
<dbReference type="InterPro" id="IPR022291">
    <property type="entry name" value="Bacteriocin_synth_cyclodeHase"/>
</dbReference>
<dbReference type="Gene3D" id="3.40.50.720">
    <property type="entry name" value="NAD(P)-binding Rossmann-like Domain"/>
    <property type="match status" value="1"/>
</dbReference>
<dbReference type="AlphaFoldDB" id="A0A941ES53"/>
<comment type="caution">
    <text evidence="1">The sequence shown here is derived from an EMBL/GenBank/DDBJ whole genome shotgun (WGS) entry which is preliminary data.</text>
</comment>
<dbReference type="RefSeq" id="WP_212530564.1">
    <property type="nucleotide sequence ID" value="NZ_JAGSOG010000123.1"/>
</dbReference>
<dbReference type="EMBL" id="JAGSOG010000123">
    <property type="protein sequence ID" value="MBR7836076.1"/>
    <property type="molecule type" value="Genomic_DNA"/>
</dbReference>